<proteinExistence type="predicted"/>
<dbReference type="AlphaFoldDB" id="A0A6J4M4R5"/>
<organism evidence="2">
    <name type="scientific">uncultured Gemmatimonadaceae bacterium</name>
    <dbReference type="NCBI Taxonomy" id="246130"/>
    <lineage>
        <taxon>Bacteria</taxon>
        <taxon>Pseudomonadati</taxon>
        <taxon>Gemmatimonadota</taxon>
        <taxon>Gemmatimonadia</taxon>
        <taxon>Gemmatimonadales</taxon>
        <taxon>Gemmatimonadaceae</taxon>
        <taxon>environmental samples</taxon>
    </lineage>
</organism>
<feature type="region of interest" description="Disordered" evidence="1">
    <location>
        <begin position="1"/>
        <end position="51"/>
    </location>
</feature>
<evidence type="ECO:0000313" key="2">
    <source>
        <dbReference type="EMBL" id="CAA9348053.1"/>
    </source>
</evidence>
<feature type="compositionally biased region" description="Low complexity" evidence="1">
    <location>
        <begin position="7"/>
        <end position="19"/>
    </location>
</feature>
<feature type="non-terminal residue" evidence="2">
    <location>
        <position position="1"/>
    </location>
</feature>
<feature type="non-terminal residue" evidence="2">
    <location>
        <position position="51"/>
    </location>
</feature>
<dbReference type="EMBL" id="CADCTU010000729">
    <property type="protein sequence ID" value="CAA9348053.1"/>
    <property type="molecule type" value="Genomic_DNA"/>
</dbReference>
<protein>
    <submittedName>
        <fullName evidence="2">Uncharacterized protein</fullName>
    </submittedName>
</protein>
<accession>A0A6J4M4R5</accession>
<evidence type="ECO:0000256" key="1">
    <source>
        <dbReference type="SAM" id="MobiDB-lite"/>
    </source>
</evidence>
<sequence length="51" mass="5446">RPRPGRPARSARPPTCRSASRPRARIRPAPLPPAATPPATPSPCPARRCRG</sequence>
<reference evidence="2" key="1">
    <citation type="submission" date="2020-02" db="EMBL/GenBank/DDBJ databases">
        <authorList>
            <person name="Meier V. D."/>
        </authorList>
    </citation>
    <scope>NUCLEOTIDE SEQUENCE</scope>
    <source>
        <strain evidence="2">AVDCRST_MAG11</strain>
    </source>
</reference>
<gene>
    <name evidence="2" type="ORF">AVDCRST_MAG11-3348</name>
</gene>
<feature type="compositionally biased region" description="Pro residues" evidence="1">
    <location>
        <begin position="29"/>
        <end position="44"/>
    </location>
</feature>
<name>A0A6J4M4R5_9BACT</name>